<dbReference type="PANTHER" id="PTHR10887:SF495">
    <property type="entry name" value="HELICASE SENATAXIN ISOFORM X1-RELATED"/>
    <property type="match status" value="1"/>
</dbReference>
<feature type="region of interest" description="Disordered" evidence="1">
    <location>
        <begin position="953"/>
        <end position="1000"/>
    </location>
</feature>
<dbReference type="EMBL" id="KZ678130">
    <property type="protein sequence ID" value="PSN72500.1"/>
    <property type="molecule type" value="Genomic_DNA"/>
</dbReference>
<evidence type="ECO:0000259" key="2">
    <source>
        <dbReference type="Pfam" id="PF13087"/>
    </source>
</evidence>
<proteinExistence type="predicted"/>
<evidence type="ECO:0000313" key="3">
    <source>
        <dbReference type="EMBL" id="PSN72500.1"/>
    </source>
</evidence>
<evidence type="ECO:0000256" key="1">
    <source>
        <dbReference type="SAM" id="MobiDB-lite"/>
    </source>
</evidence>
<feature type="compositionally biased region" description="Acidic residues" evidence="1">
    <location>
        <begin position="181"/>
        <end position="197"/>
    </location>
</feature>
<sequence>MEALPSPCSHSQRPRPSPKRGMRPDLLASADPALPPSPLHLSALQLQLYKLYVPPISAVVDSILNSTLLSLRPPTPSAAFTCCERQLPRPRTSHNNLFAAYLLPVYTLTPNSNLNLNLYYLLPLLASGNANLSSKTTMSELSMEAEALKLAATRHFRHDDGFVLLVPPQESKHDTHQAEADQADSNDDAEADQADSNDDAKPKPLIGPVRERERTGFEFFSVPVVWAMSAPDGIDGSFSFRPFQTLILKDRLNDEEIEFYSQIQNFIELDKAHGRFSLFREDRVVRLLPEGDATAPYKPDKADIEFAFLAACLGDPYMKEKNLAAMNHLEKRLREELKWTISVKRLVNVLFKQRTRVSGGSLPVQVSDMVSEESYQANISNALALPPQRKKDDSSEAKQDQKASSQLDTKTTNFTYRMRQLFNQKYPHGVPKQYDNIRTSENLQKEELSVRLVGVLQPDYKAYMFLEFTQDYKDPTIIGQPSKKTRVIFDHWNLRHHKISAEHIGYGQEPSVKFYKDFEDSFTYHDVTHAKFDETIRANFGHLSSKAISDHRINSGRSRHLFTFPYNRRAFTTGLFVEDPARHDTLVALKKSIFHGGNLVLLVDDEISATVIPKLHEFLGISFLKPPINNFFTSDQKMLSLKGIKEVWDDTKPQFSALVEPACLRIEDWARAQAIGLVHDFQSRIPSDVYHGSAVFIPLEGIHPPRGYPQPTSSMLRSTTQIKLRKELQHLPKGAWRGTVIDPGETRAAPLGSISIFVRRPKNAQTESEFSEEDPSALKFTEVRKLNTLIHFHDFIRQAPKTDVSISLSQGHNQSTLLKRQLHALRLLVYVDKAFRNTIVEQNIVSYQEMIKGIHLELIPRQSLHEELDPNKLEEFKSFIDSKLDTLQLAALNQLRGNGMPAGTGVLSGIPGGGKNYTAEWCITAYTSELLLPRVNLYFSECLRKEWEAEEARISTTEPISAQASLPTDVTKEPQQLDDGQNGDGKAKKEKSERVFDSQSIPEGHVLMKGQVLSLAVQNPTVTKNFDPLSAKIDCFAEAHGLPPPLQMRLHSEGLEQTASSAMSTNPSFELGLQPQNFEIEDEIVQALKSTEALFTHGRKYPGIIDKRFVNGNRSGAHIICQLAGIFTATAPVENAFPEKDRKELFELSAPLRDSMSELVSSGSTSKETRQAVRKTVVRLLKRIIPRCSHIGCTISNAYTKLLAMWARPNIKWVDEYSLLAPVDVAMLYSLYPLSKTLFTGNHKQLATLVLGSPLHNAFNRHLQQSPVCGWVENGFFNIFLDVTRRYQNAELLQLAQSATGRLSIQAAPGAFDDSRSSFIRGFNKEFFRKDTTVMFVNLEDLVTKKTIVGSTFSSQSATWTITIAKELMENASKHFETHNKFPFTLALITAHQAQRALLTLLLRWLVESLKAENKSLYLDMSTITVSTIDSYIGNESDICILSTCGESTGIGFDNRRLTVSLSRARVGLYVVGQGRVITTSTVKDTNSLKKFVRECYQNSRSYDVQPSDIQKAVNFGPFLGSLQLEKMGHKEHSTGYAIVRPGMAFDSDSEDELENEPHLQGGEKVVDWVEFALSNSRSE</sequence>
<dbReference type="SUPFAM" id="SSF52540">
    <property type="entry name" value="P-loop containing nucleoside triphosphate hydrolases"/>
    <property type="match status" value="1"/>
</dbReference>
<dbReference type="PANTHER" id="PTHR10887">
    <property type="entry name" value="DNA2/NAM7 HELICASE FAMILY"/>
    <property type="match status" value="1"/>
</dbReference>
<dbReference type="InterPro" id="IPR041679">
    <property type="entry name" value="DNA2/NAM7-like_C"/>
</dbReference>
<dbReference type="InterPro" id="IPR027417">
    <property type="entry name" value="P-loop_NTPase"/>
</dbReference>
<evidence type="ECO:0000313" key="4">
    <source>
        <dbReference type="Proteomes" id="UP000240883"/>
    </source>
</evidence>
<feature type="region of interest" description="Disordered" evidence="1">
    <location>
        <begin position="385"/>
        <end position="409"/>
    </location>
</feature>
<feature type="compositionally biased region" description="Polar residues" evidence="1">
    <location>
        <begin position="954"/>
        <end position="968"/>
    </location>
</feature>
<protein>
    <recommendedName>
        <fullName evidence="2">DNA2/NAM7 helicase-like C-terminal domain-containing protein</fullName>
    </recommendedName>
</protein>
<feature type="compositionally biased region" description="Basic and acidic residues" evidence="1">
    <location>
        <begin position="170"/>
        <end position="179"/>
    </location>
</feature>
<organism evidence="3 4">
    <name type="scientific">Corynespora cassiicola Philippines</name>
    <dbReference type="NCBI Taxonomy" id="1448308"/>
    <lineage>
        <taxon>Eukaryota</taxon>
        <taxon>Fungi</taxon>
        <taxon>Dikarya</taxon>
        <taxon>Ascomycota</taxon>
        <taxon>Pezizomycotina</taxon>
        <taxon>Dothideomycetes</taxon>
        <taxon>Pleosporomycetidae</taxon>
        <taxon>Pleosporales</taxon>
        <taxon>Corynesporascaceae</taxon>
        <taxon>Corynespora</taxon>
    </lineage>
</organism>
<feature type="region of interest" description="Disordered" evidence="1">
    <location>
        <begin position="1"/>
        <end position="29"/>
    </location>
</feature>
<feature type="compositionally biased region" description="Basic and acidic residues" evidence="1">
    <location>
        <begin position="985"/>
        <end position="996"/>
    </location>
</feature>
<name>A0A2T2P488_CORCC</name>
<feature type="domain" description="DNA2/NAM7 helicase-like C-terminal" evidence="2">
    <location>
        <begin position="1323"/>
        <end position="1474"/>
    </location>
</feature>
<reference evidence="3 4" key="1">
    <citation type="journal article" date="2018" name="Front. Microbiol.">
        <title>Genome-Wide Analysis of Corynespora cassiicola Leaf Fall Disease Putative Effectors.</title>
        <authorList>
            <person name="Lopez D."/>
            <person name="Ribeiro S."/>
            <person name="Label P."/>
            <person name="Fumanal B."/>
            <person name="Venisse J.S."/>
            <person name="Kohler A."/>
            <person name="de Oliveira R.R."/>
            <person name="Labutti K."/>
            <person name="Lipzen A."/>
            <person name="Lail K."/>
            <person name="Bauer D."/>
            <person name="Ohm R.A."/>
            <person name="Barry K.W."/>
            <person name="Spatafora J."/>
            <person name="Grigoriev I.V."/>
            <person name="Martin F.M."/>
            <person name="Pujade-Renaud V."/>
        </authorList>
    </citation>
    <scope>NUCLEOTIDE SEQUENCE [LARGE SCALE GENOMIC DNA]</scope>
    <source>
        <strain evidence="3 4">Philippines</strain>
    </source>
</reference>
<feature type="compositionally biased region" description="Basic and acidic residues" evidence="1">
    <location>
        <begin position="389"/>
        <end position="401"/>
    </location>
</feature>
<dbReference type="STRING" id="1448308.A0A2T2P488"/>
<gene>
    <name evidence="3" type="ORF">BS50DRAFT_584032</name>
</gene>
<feature type="compositionally biased region" description="Basic residues" evidence="1">
    <location>
        <begin position="12"/>
        <end position="21"/>
    </location>
</feature>
<keyword evidence="4" id="KW-1185">Reference proteome</keyword>
<dbReference type="Pfam" id="PF13087">
    <property type="entry name" value="AAA_12"/>
    <property type="match status" value="1"/>
</dbReference>
<dbReference type="InterPro" id="IPR045055">
    <property type="entry name" value="DNA2/NAM7-like"/>
</dbReference>
<dbReference type="OrthoDB" id="3689346at2759"/>
<feature type="region of interest" description="Disordered" evidence="1">
    <location>
        <begin position="170"/>
        <end position="208"/>
    </location>
</feature>
<dbReference type="Gene3D" id="3.40.50.300">
    <property type="entry name" value="P-loop containing nucleotide triphosphate hydrolases"/>
    <property type="match status" value="1"/>
</dbReference>
<dbReference type="Proteomes" id="UP000240883">
    <property type="component" value="Unassembled WGS sequence"/>
</dbReference>
<accession>A0A2T2P488</accession>